<feature type="compositionally biased region" description="Polar residues" evidence="6">
    <location>
        <begin position="487"/>
        <end position="500"/>
    </location>
</feature>
<proteinExistence type="predicted"/>
<keyword evidence="2" id="KW-1003">Cell membrane</keyword>
<dbReference type="SUPFAM" id="SSF52540">
    <property type="entry name" value="P-loop containing nucleoside triphosphate hydrolases"/>
    <property type="match status" value="1"/>
</dbReference>
<dbReference type="InterPro" id="IPR032689">
    <property type="entry name" value="TraG-D_C"/>
</dbReference>
<dbReference type="InterPro" id="IPR051539">
    <property type="entry name" value="T4SS-coupling_protein"/>
</dbReference>
<evidence type="ECO:0000256" key="1">
    <source>
        <dbReference type="ARBA" id="ARBA00004651"/>
    </source>
</evidence>
<organism evidence="8 9">
    <name type="scientific">Streptomyces smaragdinus</name>
    <dbReference type="NCBI Taxonomy" id="2585196"/>
    <lineage>
        <taxon>Bacteria</taxon>
        <taxon>Bacillati</taxon>
        <taxon>Actinomycetota</taxon>
        <taxon>Actinomycetes</taxon>
        <taxon>Kitasatosporales</taxon>
        <taxon>Streptomycetaceae</taxon>
        <taxon>Streptomyces</taxon>
    </lineage>
</organism>
<protein>
    <recommendedName>
        <fullName evidence="7">TraD/TraG TraM recognition site domain-containing protein</fullName>
    </recommendedName>
</protein>
<evidence type="ECO:0000313" key="8">
    <source>
        <dbReference type="EMBL" id="MQY15174.1"/>
    </source>
</evidence>
<dbReference type="InterPro" id="IPR027417">
    <property type="entry name" value="P-loop_NTPase"/>
</dbReference>
<dbReference type="RefSeq" id="WP_153456005.1">
    <property type="nucleotide sequence ID" value="NZ_WEGJ01000029.1"/>
</dbReference>
<evidence type="ECO:0000256" key="2">
    <source>
        <dbReference type="ARBA" id="ARBA00022475"/>
    </source>
</evidence>
<feature type="region of interest" description="Disordered" evidence="6">
    <location>
        <begin position="1"/>
        <end position="21"/>
    </location>
</feature>
<feature type="domain" description="TraD/TraG TraM recognition site" evidence="7">
    <location>
        <begin position="405"/>
        <end position="516"/>
    </location>
</feature>
<evidence type="ECO:0000256" key="6">
    <source>
        <dbReference type="SAM" id="MobiDB-lite"/>
    </source>
</evidence>
<evidence type="ECO:0000256" key="4">
    <source>
        <dbReference type="ARBA" id="ARBA00022989"/>
    </source>
</evidence>
<dbReference type="AlphaFoldDB" id="A0A7K0CQZ4"/>
<keyword evidence="4" id="KW-1133">Transmembrane helix</keyword>
<evidence type="ECO:0000313" key="9">
    <source>
        <dbReference type="Proteomes" id="UP000466345"/>
    </source>
</evidence>
<reference evidence="8 9" key="1">
    <citation type="submission" date="2019-10" db="EMBL/GenBank/DDBJ databases">
        <title>Streptomyces smaragdinus sp. nov. and Streptomyces fabii sp. nov., isolated from the gut of fungus growing-termite Macrotermes natalensis.</title>
        <authorList>
            <person name="Schwitalla J."/>
            <person name="Benndorf R."/>
            <person name="Martin K."/>
            <person name="De Beer W."/>
            <person name="Kaster A.-K."/>
            <person name="Vollmers J."/>
            <person name="Poulsen M."/>
            <person name="Beemelmanns C."/>
        </authorList>
    </citation>
    <scope>NUCLEOTIDE SEQUENCE [LARGE SCALE GENOMIC DNA]</scope>
    <source>
        <strain evidence="8 9">RB5</strain>
    </source>
</reference>
<feature type="region of interest" description="Disordered" evidence="6">
    <location>
        <begin position="479"/>
        <end position="505"/>
    </location>
</feature>
<dbReference type="EMBL" id="WEGJ01000029">
    <property type="protein sequence ID" value="MQY15174.1"/>
    <property type="molecule type" value="Genomic_DNA"/>
</dbReference>
<dbReference type="CDD" id="cd01127">
    <property type="entry name" value="TrwB_TraG_TraD_VirD4"/>
    <property type="match status" value="1"/>
</dbReference>
<keyword evidence="5" id="KW-0472">Membrane</keyword>
<evidence type="ECO:0000256" key="3">
    <source>
        <dbReference type="ARBA" id="ARBA00022692"/>
    </source>
</evidence>
<dbReference type="PANTHER" id="PTHR37937">
    <property type="entry name" value="CONJUGATIVE TRANSFER: DNA TRANSPORT"/>
    <property type="match status" value="1"/>
</dbReference>
<dbReference type="Pfam" id="PF12696">
    <property type="entry name" value="TraG-D_C"/>
    <property type="match status" value="1"/>
</dbReference>
<name>A0A7K0CQZ4_9ACTN</name>
<accession>A0A7K0CQZ4</accession>
<dbReference type="OrthoDB" id="226701at2"/>
<comment type="subcellular location">
    <subcellularLocation>
        <location evidence="1">Cell membrane</location>
        <topology evidence="1">Multi-pass membrane protein</topology>
    </subcellularLocation>
</comment>
<dbReference type="Gene3D" id="3.40.50.300">
    <property type="entry name" value="P-loop containing nucleotide triphosphate hydrolases"/>
    <property type="match status" value="1"/>
</dbReference>
<keyword evidence="3" id="KW-0812">Transmembrane</keyword>
<gene>
    <name evidence="8" type="ORF">SRB5_53520</name>
</gene>
<sequence>MPTPTSMTAIHSTLSEDDTGLPSFGESLDEVWRTASHLITESPLETLAALALASGTLYAYHKAFGDAEFRGGDGFATRRQVRKNFGRRALLNKRRILRPSLADTPTRRLPTTEVGIPLGRDKKTGVEVFSPIENSNGIISPPGGGKTALMCGMILDAPGPVLAASSKLDLYEQTAHLRAEAGRVLVFNPQALGGDVPSTLAWDPVIGCRDPEVALRRTRFLLWGSPATKGLKEDDFWQSASFKVLKSFLWAADMEGLSLLDVAAWSKMPTESPATRIYEKYAHLAPFGWKEDLEQTQASAKAGSTSKTTTLDNVFLTFSMTFLFLSAPPIVDFIRSAHGPAGGFDIDAFLDSRADTIYLLGRDAQGAGSIGPLFSALTGEVYEASMLRASRMPGRRNDPPIQYDLDEVAVICPVPLDNWTADARGHGNVVNWAAQGREQLYKRFGKETGKALMGNCTMLVLGGVTDDEHLESLSKLCGRRKRRDPTHSTSADGRRSTSYTYRDEPTLRPDEIKDLDNGEILIVRGKIKPVITRFTPVWNRKDVKAAERAERREARGDRRTPWRRLTAHRAVTELTDVEPEAWTTPDEPPVNPLPTQAALHSARTTEPDHEPPPTPPEPPVTPEPPAAEAPPTPPRGRNLGAF</sequence>
<evidence type="ECO:0000259" key="7">
    <source>
        <dbReference type="Pfam" id="PF12696"/>
    </source>
</evidence>
<dbReference type="GO" id="GO:0005886">
    <property type="term" value="C:plasma membrane"/>
    <property type="evidence" value="ECO:0007669"/>
    <property type="project" value="UniProtKB-SubCell"/>
</dbReference>
<dbReference type="PANTHER" id="PTHR37937:SF1">
    <property type="entry name" value="CONJUGATIVE TRANSFER: DNA TRANSPORT"/>
    <property type="match status" value="1"/>
</dbReference>
<feature type="compositionally biased region" description="Polar residues" evidence="6">
    <location>
        <begin position="1"/>
        <end position="13"/>
    </location>
</feature>
<keyword evidence="9" id="KW-1185">Reference proteome</keyword>
<comment type="caution">
    <text evidence="8">The sequence shown here is derived from an EMBL/GenBank/DDBJ whole genome shotgun (WGS) entry which is preliminary data.</text>
</comment>
<feature type="region of interest" description="Disordered" evidence="6">
    <location>
        <begin position="569"/>
        <end position="642"/>
    </location>
</feature>
<feature type="compositionally biased region" description="Pro residues" evidence="6">
    <location>
        <begin position="612"/>
        <end position="634"/>
    </location>
</feature>
<evidence type="ECO:0000256" key="5">
    <source>
        <dbReference type="ARBA" id="ARBA00023136"/>
    </source>
</evidence>
<dbReference type="Proteomes" id="UP000466345">
    <property type="component" value="Unassembled WGS sequence"/>
</dbReference>